<dbReference type="OrthoDB" id="9790669at2"/>
<dbReference type="InterPro" id="IPR050595">
    <property type="entry name" value="Bact_response_regulator"/>
</dbReference>
<gene>
    <name evidence="5" type="primary">glnG</name>
    <name evidence="5" type="ORF">Mlute_02419</name>
</gene>
<organism evidence="5 6">
    <name type="scientific">Meiothermus luteus</name>
    <dbReference type="NCBI Taxonomy" id="2026184"/>
    <lineage>
        <taxon>Bacteria</taxon>
        <taxon>Thermotogati</taxon>
        <taxon>Deinococcota</taxon>
        <taxon>Deinococci</taxon>
        <taxon>Thermales</taxon>
        <taxon>Thermaceae</taxon>
        <taxon>Meiothermus</taxon>
    </lineage>
</organism>
<protein>
    <submittedName>
        <fullName evidence="5">Nitrogen regulation protein NR(I)</fullName>
    </submittedName>
</protein>
<dbReference type="AlphaFoldDB" id="A0A399EKI2"/>
<evidence type="ECO:0000256" key="3">
    <source>
        <dbReference type="SAM" id="MobiDB-lite"/>
    </source>
</evidence>
<reference evidence="5 6" key="1">
    <citation type="submission" date="2018-08" db="EMBL/GenBank/DDBJ databases">
        <title>Meiothermus luteus KCTC 52599 genome sequencing project.</title>
        <authorList>
            <person name="Da Costa M.S."/>
            <person name="Albuquerque L."/>
            <person name="Raposo P."/>
            <person name="Froufe H.J.C."/>
            <person name="Barroso C.S."/>
            <person name="Egas C."/>
        </authorList>
    </citation>
    <scope>NUCLEOTIDE SEQUENCE [LARGE SCALE GENOMIC DNA]</scope>
    <source>
        <strain evidence="5 6">KCTC 52599</strain>
    </source>
</reference>
<comment type="caution">
    <text evidence="5">The sequence shown here is derived from an EMBL/GenBank/DDBJ whole genome shotgun (WGS) entry which is preliminary data.</text>
</comment>
<sequence length="273" mass="29536">MQGARVLVVDDSTSVRKVLERLLSTRGLSVTTSETAEQGLEAIHRNAPHLVIADVVMPGMSGFELCQRLKSDQATQDVPVILISGIINDGVIAQARQAGAFDVVSKPFTPDDLFPKVERALKASRPIPPSSVEASEEPQPLPPPQPAETPDRLQEELKPFLDKPEVESALVIGPGGQLRARAGQPFEEPELLATYLHTLLSIAGVLGEKYQLAAVQTMALEYLGKTLLLSRINPRFTLVLTLRGTVGTGVVRYLVLKQMPQLRAALEDQATLA</sequence>
<accession>A0A399EKI2</accession>
<feature type="domain" description="Response regulatory" evidence="4">
    <location>
        <begin position="5"/>
        <end position="121"/>
    </location>
</feature>
<evidence type="ECO:0000313" key="5">
    <source>
        <dbReference type="EMBL" id="RIH82671.1"/>
    </source>
</evidence>
<evidence type="ECO:0000256" key="2">
    <source>
        <dbReference type="PROSITE-ProRule" id="PRU00169"/>
    </source>
</evidence>
<dbReference type="PANTHER" id="PTHR44591">
    <property type="entry name" value="STRESS RESPONSE REGULATOR PROTEIN 1"/>
    <property type="match status" value="1"/>
</dbReference>
<dbReference type="InterPro" id="IPR011006">
    <property type="entry name" value="CheY-like_superfamily"/>
</dbReference>
<proteinExistence type="predicted"/>
<dbReference type="SUPFAM" id="SSF52172">
    <property type="entry name" value="CheY-like"/>
    <property type="match status" value="1"/>
</dbReference>
<dbReference type="InterPro" id="IPR001789">
    <property type="entry name" value="Sig_transdc_resp-reg_receiver"/>
</dbReference>
<feature type="region of interest" description="Disordered" evidence="3">
    <location>
        <begin position="125"/>
        <end position="152"/>
    </location>
</feature>
<dbReference type="SMART" id="SM00448">
    <property type="entry name" value="REC"/>
    <property type="match status" value="1"/>
</dbReference>
<dbReference type="Proteomes" id="UP000265800">
    <property type="component" value="Unassembled WGS sequence"/>
</dbReference>
<keyword evidence="1 2" id="KW-0597">Phosphoprotein</keyword>
<dbReference type="Gene3D" id="3.30.450.30">
    <property type="entry name" value="Dynein light chain 2a, cytoplasmic"/>
    <property type="match status" value="1"/>
</dbReference>
<keyword evidence="6" id="KW-1185">Reference proteome</keyword>
<dbReference type="EMBL" id="QWKZ01000101">
    <property type="protein sequence ID" value="RIH82671.1"/>
    <property type="molecule type" value="Genomic_DNA"/>
</dbReference>
<evidence type="ECO:0000313" key="6">
    <source>
        <dbReference type="Proteomes" id="UP000265800"/>
    </source>
</evidence>
<dbReference type="RefSeq" id="WP_119360944.1">
    <property type="nucleotide sequence ID" value="NZ_QWKZ01000101.1"/>
</dbReference>
<dbReference type="Gene3D" id="3.40.50.2300">
    <property type="match status" value="1"/>
</dbReference>
<evidence type="ECO:0000256" key="1">
    <source>
        <dbReference type="ARBA" id="ARBA00022553"/>
    </source>
</evidence>
<name>A0A399EKI2_9DEIN</name>
<dbReference type="PANTHER" id="PTHR44591:SF3">
    <property type="entry name" value="RESPONSE REGULATORY DOMAIN-CONTAINING PROTEIN"/>
    <property type="match status" value="1"/>
</dbReference>
<dbReference type="SUPFAM" id="SSF103196">
    <property type="entry name" value="Roadblock/LC7 domain"/>
    <property type="match status" value="1"/>
</dbReference>
<dbReference type="GO" id="GO:0000160">
    <property type="term" value="P:phosphorelay signal transduction system"/>
    <property type="evidence" value="ECO:0007669"/>
    <property type="project" value="InterPro"/>
</dbReference>
<dbReference type="Pfam" id="PF00072">
    <property type="entry name" value="Response_reg"/>
    <property type="match status" value="1"/>
</dbReference>
<feature type="modified residue" description="4-aspartylphosphate" evidence="2">
    <location>
        <position position="54"/>
    </location>
</feature>
<evidence type="ECO:0000259" key="4">
    <source>
        <dbReference type="PROSITE" id="PS50110"/>
    </source>
</evidence>
<dbReference type="PROSITE" id="PS50110">
    <property type="entry name" value="RESPONSE_REGULATORY"/>
    <property type="match status" value="1"/>
</dbReference>